<dbReference type="CDD" id="cd00610">
    <property type="entry name" value="OAT_like"/>
    <property type="match status" value="1"/>
</dbReference>
<keyword evidence="2" id="KW-0663">Pyridoxal phosphate</keyword>
<gene>
    <name evidence="3" type="ORF">UFOPK3423_01224</name>
</gene>
<dbReference type="SUPFAM" id="SSF53383">
    <property type="entry name" value="PLP-dependent transferases"/>
    <property type="match status" value="1"/>
</dbReference>
<dbReference type="GO" id="GO:0008483">
    <property type="term" value="F:transaminase activity"/>
    <property type="evidence" value="ECO:0007669"/>
    <property type="project" value="InterPro"/>
</dbReference>
<dbReference type="InterPro" id="IPR015422">
    <property type="entry name" value="PyrdxlP-dep_Trfase_small"/>
</dbReference>
<reference evidence="3" key="1">
    <citation type="submission" date="2020-05" db="EMBL/GenBank/DDBJ databases">
        <authorList>
            <person name="Chiriac C."/>
            <person name="Salcher M."/>
            <person name="Ghai R."/>
            <person name="Kavagutti S V."/>
        </authorList>
    </citation>
    <scope>NUCLEOTIDE SEQUENCE</scope>
</reference>
<dbReference type="GO" id="GO:0005829">
    <property type="term" value="C:cytosol"/>
    <property type="evidence" value="ECO:0007669"/>
    <property type="project" value="TreeGrafter"/>
</dbReference>
<dbReference type="Gene3D" id="3.90.1150.10">
    <property type="entry name" value="Aspartate Aminotransferase, domain 1"/>
    <property type="match status" value="1"/>
</dbReference>
<name>A0A6J7ECW7_9ZZZZ</name>
<organism evidence="3">
    <name type="scientific">freshwater metagenome</name>
    <dbReference type="NCBI Taxonomy" id="449393"/>
    <lineage>
        <taxon>unclassified sequences</taxon>
        <taxon>metagenomes</taxon>
        <taxon>ecological metagenomes</taxon>
    </lineage>
</organism>
<dbReference type="Pfam" id="PF00202">
    <property type="entry name" value="Aminotran_3"/>
    <property type="match status" value="1"/>
</dbReference>
<proteinExistence type="inferred from homology"/>
<accession>A0A6J7ECW7</accession>
<dbReference type="InterPro" id="IPR015424">
    <property type="entry name" value="PyrdxlP-dep_Trfase"/>
</dbReference>
<dbReference type="InterPro" id="IPR005814">
    <property type="entry name" value="Aminotrans_3"/>
</dbReference>
<comment type="similarity">
    <text evidence="1">Belongs to the class-III pyridoxal-phosphate-dependent aminotransferase family.</text>
</comment>
<dbReference type="PIRSF" id="PIRSF000521">
    <property type="entry name" value="Transaminase_4ab_Lys_Orn"/>
    <property type="match status" value="1"/>
</dbReference>
<dbReference type="AlphaFoldDB" id="A0A6J7ECW7"/>
<dbReference type="EMBL" id="CAFBLQ010000147">
    <property type="protein sequence ID" value="CAB4879548.1"/>
    <property type="molecule type" value="Genomic_DNA"/>
</dbReference>
<dbReference type="GO" id="GO:0030170">
    <property type="term" value="F:pyridoxal phosphate binding"/>
    <property type="evidence" value="ECO:0007669"/>
    <property type="project" value="InterPro"/>
</dbReference>
<protein>
    <submittedName>
        <fullName evidence="3">Unannotated protein</fullName>
    </submittedName>
</protein>
<evidence type="ECO:0000256" key="1">
    <source>
        <dbReference type="ARBA" id="ARBA00008954"/>
    </source>
</evidence>
<dbReference type="PANTHER" id="PTHR43094">
    <property type="entry name" value="AMINOTRANSFERASE"/>
    <property type="match status" value="1"/>
</dbReference>
<dbReference type="Gene3D" id="3.40.640.10">
    <property type="entry name" value="Type I PLP-dependent aspartate aminotransferase-like (Major domain)"/>
    <property type="match status" value="1"/>
</dbReference>
<evidence type="ECO:0000313" key="3">
    <source>
        <dbReference type="EMBL" id="CAB4879548.1"/>
    </source>
</evidence>
<sequence>MSADTRFWHPFALMSQVRRNEFVITRGAGAHVWDADGKRYFDACASLWCVLVGHGRGEIADAAAAQMRELASYSAFGAFTSAPATSLAERIAGYAEGVVDDPRIFFGSGGGDAVDTAVKLARRYFNAIGQPDRMHVISRTQGYHGTHGLGTSLGGIAVNRDGMGPMDPETSQVPWDNLEALEAQFTSVGPDRVAAVIAEPVIGAGGVHRVPPGYLQGLQELCRRHGALFIADCVISAFGRLGTWMGVERLGLQPDMITFAKGITSGYVPLGGVVISGKIAEPFWEGDGLWFRHGQTYSGHTTACAAAHANLDIFEREGLLERSIELEEQIIGAFAGLEGAPLVGELRTGIGSLAAVAFDREALAAHPDIPMRVFAQTRDRGVLTRMLGDAVAISPPLVATQEDIEAGTAAIGEALSAVAGDLGVA</sequence>
<dbReference type="PANTHER" id="PTHR43094:SF1">
    <property type="entry name" value="AMINOTRANSFERASE CLASS-III"/>
    <property type="match status" value="1"/>
</dbReference>
<dbReference type="InterPro" id="IPR015421">
    <property type="entry name" value="PyrdxlP-dep_Trfase_major"/>
</dbReference>
<evidence type="ECO:0000256" key="2">
    <source>
        <dbReference type="ARBA" id="ARBA00022898"/>
    </source>
</evidence>